<keyword evidence="9" id="KW-0175">Coiled coil</keyword>
<comment type="subcellular location">
    <subcellularLocation>
        <location evidence="1">Cytoplasm</location>
    </subcellularLocation>
</comment>
<protein>
    <submittedName>
        <fullName evidence="14">E3 ubiquitin-protein ligase UNKL isoform X4</fullName>
    </submittedName>
</protein>
<evidence type="ECO:0000313" key="14">
    <source>
        <dbReference type="RefSeq" id="XP_035876982.1"/>
    </source>
</evidence>
<evidence type="ECO:0000259" key="11">
    <source>
        <dbReference type="PROSITE" id="PS50089"/>
    </source>
</evidence>
<evidence type="ECO:0000256" key="8">
    <source>
        <dbReference type="PROSITE-ProRule" id="PRU00723"/>
    </source>
</evidence>
<comment type="similarity">
    <text evidence="2">Belongs to the unkempt family.</text>
</comment>
<dbReference type="InterPro" id="IPR036855">
    <property type="entry name" value="Znf_CCCH_sf"/>
</dbReference>
<dbReference type="SMART" id="SM00356">
    <property type="entry name" value="ZnF_C3H1"/>
    <property type="match status" value="4"/>
</dbReference>
<dbReference type="CTD" id="64718"/>
<evidence type="ECO:0000256" key="5">
    <source>
        <dbReference type="ARBA" id="ARBA00022737"/>
    </source>
</evidence>
<evidence type="ECO:0000256" key="2">
    <source>
        <dbReference type="ARBA" id="ARBA00008808"/>
    </source>
</evidence>
<feature type="region of interest" description="Disordered" evidence="10">
    <location>
        <begin position="326"/>
        <end position="361"/>
    </location>
</feature>
<feature type="zinc finger region" description="C3H1-type" evidence="8">
    <location>
        <begin position="243"/>
        <end position="277"/>
    </location>
</feature>
<dbReference type="GeneID" id="114494058"/>
<reference evidence="14" key="1">
    <citation type="submission" date="2025-08" db="UniProtKB">
        <authorList>
            <consortium name="RefSeq"/>
        </authorList>
    </citation>
    <scope>IDENTIFICATION</scope>
    <source>
        <tissue evidence="14">Muscle</tissue>
    </source>
</reference>
<dbReference type="PROSITE" id="PS50089">
    <property type="entry name" value="ZF_RING_2"/>
    <property type="match status" value="1"/>
</dbReference>
<feature type="zinc finger region" description="C3H1-type" evidence="8">
    <location>
        <begin position="75"/>
        <end position="104"/>
    </location>
</feature>
<evidence type="ECO:0000256" key="1">
    <source>
        <dbReference type="ARBA" id="ARBA00004496"/>
    </source>
</evidence>
<dbReference type="PANTHER" id="PTHR14493">
    <property type="entry name" value="UNKEMPT FAMILY MEMBER"/>
    <property type="match status" value="1"/>
</dbReference>
<keyword evidence="4 8" id="KW-0479">Metal-binding</keyword>
<evidence type="ECO:0000259" key="12">
    <source>
        <dbReference type="PROSITE" id="PS50103"/>
    </source>
</evidence>
<keyword evidence="13" id="KW-1185">Reference proteome</keyword>
<feature type="region of interest" description="Disordered" evidence="10">
    <location>
        <begin position="1"/>
        <end position="21"/>
    </location>
</feature>
<dbReference type="Pfam" id="PF23261">
    <property type="entry name" value="zf-CCCH_11"/>
    <property type="match status" value="1"/>
</dbReference>
<evidence type="ECO:0000256" key="3">
    <source>
        <dbReference type="ARBA" id="ARBA00022490"/>
    </source>
</evidence>
<evidence type="ECO:0000256" key="10">
    <source>
        <dbReference type="SAM" id="MobiDB-lite"/>
    </source>
</evidence>
<evidence type="ECO:0000256" key="9">
    <source>
        <dbReference type="SAM" id="Coils"/>
    </source>
</evidence>
<dbReference type="Pfam" id="PF13920">
    <property type="entry name" value="zf-C3HC4_3"/>
    <property type="match status" value="1"/>
</dbReference>
<dbReference type="PANTHER" id="PTHR14493:SF37">
    <property type="entry name" value="E3 UBIQUITIN-PROTEIN LIGASE UNKL-RELATED"/>
    <property type="match status" value="1"/>
</dbReference>
<keyword evidence="3" id="KW-0963">Cytoplasm</keyword>
<dbReference type="InterPro" id="IPR013083">
    <property type="entry name" value="Znf_RING/FYVE/PHD"/>
</dbReference>
<feature type="domain" description="C3H1-type" evidence="12">
    <location>
        <begin position="243"/>
        <end position="277"/>
    </location>
</feature>
<name>A0A7E6DCS1_9CHIR</name>
<dbReference type="Gene3D" id="4.10.1000.10">
    <property type="entry name" value="Zinc finger, CCCH-type"/>
    <property type="match status" value="1"/>
</dbReference>
<evidence type="ECO:0000313" key="13">
    <source>
        <dbReference type="Proteomes" id="UP000504628"/>
    </source>
</evidence>
<dbReference type="InterPro" id="IPR040594">
    <property type="entry name" value="UNK_Znf_1"/>
</dbReference>
<keyword evidence="7 8" id="KW-0862">Zinc</keyword>
<feature type="zinc finger region" description="C3H1-type" evidence="8">
    <location>
        <begin position="285"/>
        <end position="313"/>
    </location>
</feature>
<dbReference type="Pfam" id="PF23035">
    <property type="entry name" value="zf-CCCH_UNK-like_4th"/>
    <property type="match status" value="1"/>
</dbReference>
<dbReference type="RefSeq" id="XP_035876982.1">
    <property type="nucleotide sequence ID" value="XM_036021089.1"/>
</dbReference>
<feature type="domain" description="C3H1-type" evidence="12">
    <location>
        <begin position="285"/>
        <end position="313"/>
    </location>
</feature>
<dbReference type="GO" id="GO:0005737">
    <property type="term" value="C:cytoplasm"/>
    <property type="evidence" value="ECO:0007669"/>
    <property type="project" value="UniProtKB-SubCell"/>
</dbReference>
<dbReference type="GO" id="GO:0008270">
    <property type="term" value="F:zinc ion binding"/>
    <property type="evidence" value="ECO:0007669"/>
    <property type="project" value="UniProtKB-KW"/>
</dbReference>
<keyword evidence="6 8" id="KW-0863">Zinc-finger</keyword>
<dbReference type="InterPro" id="IPR045234">
    <property type="entry name" value="Unkempt-like"/>
</dbReference>
<dbReference type="AlphaFoldDB" id="A0A7E6DCS1"/>
<proteinExistence type="inferred from homology"/>
<feature type="domain" description="RING-type" evidence="11">
    <location>
        <begin position="615"/>
        <end position="650"/>
    </location>
</feature>
<dbReference type="SUPFAM" id="SSF90229">
    <property type="entry name" value="CCCH zinc finger"/>
    <property type="match status" value="1"/>
</dbReference>
<dbReference type="PROSITE" id="PS50103">
    <property type="entry name" value="ZF_C3H1"/>
    <property type="match status" value="4"/>
</dbReference>
<organism evidence="13 14">
    <name type="scientific">Phyllostomus discolor</name>
    <name type="common">pale spear-nosed bat</name>
    <dbReference type="NCBI Taxonomy" id="89673"/>
    <lineage>
        <taxon>Eukaryota</taxon>
        <taxon>Metazoa</taxon>
        <taxon>Chordata</taxon>
        <taxon>Craniata</taxon>
        <taxon>Vertebrata</taxon>
        <taxon>Euteleostomi</taxon>
        <taxon>Mammalia</taxon>
        <taxon>Eutheria</taxon>
        <taxon>Laurasiatheria</taxon>
        <taxon>Chiroptera</taxon>
        <taxon>Yangochiroptera</taxon>
        <taxon>Phyllostomidae</taxon>
        <taxon>Phyllostominae</taxon>
        <taxon>Phyllostomus</taxon>
    </lineage>
</organism>
<keyword evidence="5" id="KW-0677">Repeat</keyword>
<dbReference type="Proteomes" id="UP000504628">
    <property type="component" value="Chromosome 3"/>
</dbReference>
<gene>
    <name evidence="14" type="primary">UNKL</name>
</gene>
<feature type="domain" description="C3H1-type" evidence="12">
    <location>
        <begin position="115"/>
        <end position="145"/>
    </location>
</feature>
<feature type="zinc finger region" description="C3H1-type" evidence="8">
    <location>
        <begin position="115"/>
        <end position="145"/>
    </location>
</feature>
<dbReference type="InterPro" id="IPR001841">
    <property type="entry name" value="Znf_RING"/>
</dbReference>
<feature type="compositionally biased region" description="Low complexity" evidence="10">
    <location>
        <begin position="327"/>
        <end position="340"/>
    </location>
</feature>
<feature type="domain" description="C3H1-type" evidence="12">
    <location>
        <begin position="75"/>
        <end position="104"/>
    </location>
</feature>
<evidence type="ECO:0000256" key="4">
    <source>
        <dbReference type="ARBA" id="ARBA00022723"/>
    </source>
</evidence>
<feature type="coiled-coil region" evidence="9">
    <location>
        <begin position="494"/>
        <end position="563"/>
    </location>
</feature>
<accession>A0A7E6DCS1</accession>
<dbReference type="SUPFAM" id="SSF57850">
    <property type="entry name" value="RING/U-box"/>
    <property type="match status" value="1"/>
</dbReference>
<dbReference type="InterPro" id="IPR057296">
    <property type="entry name" value="UNK_Znf_5"/>
</dbReference>
<sequence length="656" mass="72454">MPSVSKAAAAALSGSPPQTEKPTHYRYLKEFRTEQCSLFVQHKCTQHRPFTCFHWHFLNQRRRRPLRRRDGTFNYSPDVYCSKYDEASGVCPDGDECPYLHRTTGDTERKYHLRYYKTGTCIHETDARGHCVKNGLHCAFAHGPLDLRPPVCDIRELQAQEALQNGQLGGGDGIPDLQPGVLASQAMIEKILGEDPRWQDTNFVLGSYKTEQCPKPPRLCRQGYACPHYHNSRDRRRNPRRFQYRSTPCPSVKHGDEWGEPSRCDSGDGCQYCHSRTEQQFHPEIYKSTKCNDMRQTGYCPRGPFCAFAHVEKNLGMANDWGCRDLTPTSSSAPSSGPPGNTKRRDSPAEGGQKASEHDSKQNHLAVFTVVHPLAPSVSSSVASSLASSAGSSSSSPTALPALSARAHPLDPTGSALESVPGAAVDLHLSDLSLAPLDKELDEQDGSDLRPTGLNGVPGSIWDFVSGSFSPSPSPILNAGSASSASASPSCAELARVRRQLEEAKRKIRQWEESWQQVKQACDAWQREAKEAKERALAADSARQLALQKKEEVEAQFRQLQEELEGRGMSTLPGLRGCSDIGAIPLPKLHSLQSQLRLDLEAVDGVIFQLRAKQCVVCREQSRGAVLQPCQHRVLCESCVANAPECPYCEGQPLQW</sequence>
<evidence type="ECO:0000256" key="7">
    <source>
        <dbReference type="ARBA" id="ARBA00022833"/>
    </source>
</evidence>
<dbReference type="Pfam" id="PF25427">
    <property type="entry name" value="zf-CCCH_UNK"/>
    <property type="match status" value="1"/>
</dbReference>
<dbReference type="Pfam" id="PF00642">
    <property type="entry name" value="zf-CCCH"/>
    <property type="match status" value="1"/>
</dbReference>
<evidence type="ECO:0000256" key="6">
    <source>
        <dbReference type="ARBA" id="ARBA00022771"/>
    </source>
</evidence>
<dbReference type="Gene3D" id="3.30.40.10">
    <property type="entry name" value="Zinc/RING finger domain, C3HC4 (zinc finger)"/>
    <property type="match status" value="1"/>
</dbReference>
<dbReference type="InterPro" id="IPR000571">
    <property type="entry name" value="Znf_CCCH"/>
</dbReference>
<dbReference type="InterPro" id="IPR057295">
    <property type="entry name" value="UNK_Znf_4"/>
</dbReference>
<dbReference type="Pfam" id="PF18384">
    <property type="entry name" value="zf_CCCH_5"/>
    <property type="match status" value="1"/>
</dbReference>
<dbReference type="SMART" id="SM00184">
    <property type="entry name" value="RING"/>
    <property type="match status" value="1"/>
</dbReference>